<comment type="catalytic activity">
    <reaction evidence="6">
        <text>Couples ATP hydrolysis with the unwinding of duplex DNA by translocating in the 3'-5' direction.</text>
        <dbReference type="EC" id="5.6.2.4"/>
    </reaction>
</comment>
<dbReference type="PANTHER" id="PTHR11070">
    <property type="entry name" value="UVRD / RECB / PCRA DNA HELICASE FAMILY MEMBER"/>
    <property type="match status" value="1"/>
</dbReference>
<accession>A0AAW5LQ19</accession>
<proteinExistence type="predicted"/>
<dbReference type="PROSITE" id="PS51198">
    <property type="entry name" value="UVRD_HELICASE_ATP_BIND"/>
    <property type="match status" value="1"/>
</dbReference>
<dbReference type="GO" id="GO:0016787">
    <property type="term" value="F:hydrolase activity"/>
    <property type="evidence" value="ECO:0007669"/>
    <property type="project" value="UniProtKB-UniRule"/>
</dbReference>
<gene>
    <name evidence="11" type="ORF">NSA17_01005</name>
</gene>
<dbReference type="RefSeq" id="WP_217961804.1">
    <property type="nucleotide sequence ID" value="NZ_CAJTAX010000014.1"/>
</dbReference>
<dbReference type="GO" id="GO:0003677">
    <property type="term" value="F:DNA binding"/>
    <property type="evidence" value="ECO:0007669"/>
    <property type="project" value="InterPro"/>
</dbReference>
<evidence type="ECO:0000256" key="3">
    <source>
        <dbReference type="ARBA" id="ARBA00022806"/>
    </source>
</evidence>
<dbReference type="AlphaFoldDB" id="A0AAW5LQ19"/>
<evidence type="ECO:0000256" key="4">
    <source>
        <dbReference type="ARBA" id="ARBA00022840"/>
    </source>
</evidence>
<dbReference type="InterPro" id="IPR014017">
    <property type="entry name" value="DNA_helicase_UvrD-like_C"/>
</dbReference>
<reference evidence="11" key="1">
    <citation type="submission" date="2022-07" db="EMBL/GenBank/DDBJ databases">
        <title>Enhanced cultured diversity of the mouse gut microbiota enables custom-made synthetic communities.</title>
        <authorList>
            <person name="Afrizal A."/>
        </authorList>
    </citation>
    <scope>NUCLEOTIDE SEQUENCE</scope>
    <source>
        <strain evidence="11">DSM 100219</strain>
    </source>
</reference>
<keyword evidence="5" id="KW-0413">Isomerase</keyword>
<organism evidence="11 12">
    <name type="scientific">Lactobacillus johnsonii</name>
    <dbReference type="NCBI Taxonomy" id="33959"/>
    <lineage>
        <taxon>Bacteria</taxon>
        <taxon>Bacillati</taxon>
        <taxon>Bacillota</taxon>
        <taxon>Bacilli</taxon>
        <taxon>Lactobacillales</taxon>
        <taxon>Lactobacillaceae</taxon>
        <taxon>Lactobacillus</taxon>
    </lineage>
</organism>
<evidence type="ECO:0000313" key="12">
    <source>
        <dbReference type="Proteomes" id="UP001206357"/>
    </source>
</evidence>
<comment type="catalytic activity">
    <reaction evidence="8">
        <text>ATP + H2O = ADP + phosphate + H(+)</text>
        <dbReference type="Rhea" id="RHEA:13065"/>
        <dbReference type="ChEBI" id="CHEBI:15377"/>
        <dbReference type="ChEBI" id="CHEBI:15378"/>
        <dbReference type="ChEBI" id="CHEBI:30616"/>
        <dbReference type="ChEBI" id="CHEBI:43474"/>
        <dbReference type="ChEBI" id="CHEBI:456216"/>
        <dbReference type="EC" id="5.6.2.4"/>
    </reaction>
</comment>
<sequence>MKTRQSEKEVYKTIDKKKSFCFDAGPGSGKTYTLVKSIEHILSTNNKISSRNQKLLCITYTNAAKNEIIKRIGKNSNVIVSTIHEFLWNFISTQDFLLRKEHQCDVESHKEAIHKKLQENVLYEKIKDQDSFDSIIRNKKFQKIFYGNQQKRVSEFREALSDYSQLNPYLKNVAKFKELVKLIIKERRLNQVSEEIRTGKGKAIMYDPMHNYDRLHKYIISHDTLLKYAKNIISNNNILKRLFIDKYPYVLIDEYQDTDKNVISLLKSILEYSSKKQNFVIGFFGDSKQNIYENGIGELTELDSLKYIEETENRRSCSEIVEVINRIRNDNLKQISFERDGKCTFYKVDSSFNIEEYKNKFDFEGDTACLLLENKEIATAKSFGDLYLNLSEFPQFSGINFANINSEFFQKNLQNMGWFLRNIFNLIDFKRRLDDPNTTIKSIEKYIGAERGLTFGDLINFLSKIKQINTKEITLIKYIEALEKIEGTIKGANIISHIFSIDSGIGEIYMQADSYFYNGDNGDTSKSIDAFFNLKLSQFENWHDYINKIEDKKLNYYTLHGAKGLEFENVVVVIQDAFAHRKDYFRLFFENYNEYGNLDEKKRKKYEKARNLLYVACSRAKKNLYIFYKTNDELGSSQENIERIFGKIETFD</sequence>
<dbReference type="Pfam" id="PF00580">
    <property type="entry name" value="UvrD-helicase"/>
    <property type="match status" value="1"/>
</dbReference>
<name>A0AAW5LQ19_LACJH</name>
<feature type="binding site" evidence="9">
    <location>
        <begin position="24"/>
        <end position="31"/>
    </location>
    <ligand>
        <name>ATP</name>
        <dbReference type="ChEBI" id="CHEBI:30616"/>
    </ligand>
</feature>
<comment type="caution">
    <text evidence="11">The sequence shown here is derived from an EMBL/GenBank/DDBJ whole genome shotgun (WGS) entry which is preliminary data.</text>
</comment>
<dbReference type="EC" id="5.6.2.4" evidence="7"/>
<keyword evidence="4 9" id="KW-0067">ATP-binding</keyword>
<evidence type="ECO:0000259" key="10">
    <source>
        <dbReference type="PROSITE" id="PS51198"/>
    </source>
</evidence>
<evidence type="ECO:0000313" key="11">
    <source>
        <dbReference type="EMBL" id="MCR1914002.1"/>
    </source>
</evidence>
<dbReference type="GO" id="GO:0043138">
    <property type="term" value="F:3'-5' DNA helicase activity"/>
    <property type="evidence" value="ECO:0007669"/>
    <property type="project" value="TreeGrafter"/>
</dbReference>
<evidence type="ECO:0000256" key="7">
    <source>
        <dbReference type="ARBA" id="ARBA00034808"/>
    </source>
</evidence>
<keyword evidence="1 9" id="KW-0547">Nucleotide-binding</keyword>
<keyword evidence="2 9" id="KW-0378">Hydrolase</keyword>
<evidence type="ECO:0000256" key="8">
    <source>
        <dbReference type="ARBA" id="ARBA00048988"/>
    </source>
</evidence>
<dbReference type="PANTHER" id="PTHR11070:SF2">
    <property type="entry name" value="ATP-DEPENDENT DNA HELICASE SRS2"/>
    <property type="match status" value="1"/>
</dbReference>
<keyword evidence="3 9" id="KW-0347">Helicase</keyword>
<evidence type="ECO:0000256" key="5">
    <source>
        <dbReference type="ARBA" id="ARBA00023235"/>
    </source>
</evidence>
<evidence type="ECO:0000256" key="6">
    <source>
        <dbReference type="ARBA" id="ARBA00034617"/>
    </source>
</evidence>
<evidence type="ECO:0000256" key="2">
    <source>
        <dbReference type="ARBA" id="ARBA00022801"/>
    </source>
</evidence>
<dbReference type="Proteomes" id="UP001206357">
    <property type="component" value="Unassembled WGS sequence"/>
</dbReference>
<dbReference type="InterPro" id="IPR000212">
    <property type="entry name" value="DNA_helicase_UvrD/REP"/>
</dbReference>
<dbReference type="GO" id="GO:0005524">
    <property type="term" value="F:ATP binding"/>
    <property type="evidence" value="ECO:0007669"/>
    <property type="project" value="UniProtKB-UniRule"/>
</dbReference>
<dbReference type="Pfam" id="PF13361">
    <property type="entry name" value="UvrD_C"/>
    <property type="match status" value="1"/>
</dbReference>
<dbReference type="GO" id="GO:0000725">
    <property type="term" value="P:recombinational repair"/>
    <property type="evidence" value="ECO:0007669"/>
    <property type="project" value="TreeGrafter"/>
</dbReference>
<evidence type="ECO:0000256" key="9">
    <source>
        <dbReference type="PROSITE-ProRule" id="PRU00560"/>
    </source>
</evidence>
<feature type="domain" description="UvrD-like helicase ATP-binding" evidence="10">
    <location>
        <begin position="3"/>
        <end position="344"/>
    </location>
</feature>
<protein>
    <recommendedName>
        <fullName evidence="7">DNA 3'-5' helicase</fullName>
        <ecNumber evidence="7">5.6.2.4</ecNumber>
    </recommendedName>
</protein>
<evidence type="ECO:0000256" key="1">
    <source>
        <dbReference type="ARBA" id="ARBA00022741"/>
    </source>
</evidence>
<dbReference type="EMBL" id="JANKAU010000001">
    <property type="protein sequence ID" value="MCR1914002.1"/>
    <property type="molecule type" value="Genomic_DNA"/>
</dbReference>
<dbReference type="InterPro" id="IPR014016">
    <property type="entry name" value="UvrD-like_ATP-bd"/>
</dbReference>